<proteinExistence type="predicted"/>
<dbReference type="Proteomes" id="UP000050640">
    <property type="component" value="Unplaced"/>
</dbReference>
<protein>
    <submittedName>
        <fullName evidence="2">Transmembrane protein</fullName>
    </submittedName>
</protein>
<accession>A0A0R3RXX5</accession>
<name>A0A0R3RXX5_9BILA</name>
<organism evidence="1 2">
    <name type="scientific">Elaeophora elaphi</name>
    <dbReference type="NCBI Taxonomy" id="1147741"/>
    <lineage>
        <taxon>Eukaryota</taxon>
        <taxon>Metazoa</taxon>
        <taxon>Ecdysozoa</taxon>
        <taxon>Nematoda</taxon>
        <taxon>Chromadorea</taxon>
        <taxon>Rhabditida</taxon>
        <taxon>Spirurina</taxon>
        <taxon>Spiruromorpha</taxon>
        <taxon>Filarioidea</taxon>
        <taxon>Onchocercidae</taxon>
        <taxon>Elaeophora</taxon>
    </lineage>
</organism>
<evidence type="ECO:0000313" key="2">
    <source>
        <dbReference type="WBParaSite" id="EEL_0000710001-mRNA-1"/>
    </source>
</evidence>
<dbReference type="AlphaFoldDB" id="A0A0R3RXX5"/>
<reference evidence="2" key="1">
    <citation type="submission" date="2017-02" db="UniProtKB">
        <authorList>
            <consortium name="WormBaseParasite"/>
        </authorList>
    </citation>
    <scope>IDENTIFICATION</scope>
</reference>
<evidence type="ECO:0000313" key="1">
    <source>
        <dbReference type="Proteomes" id="UP000050640"/>
    </source>
</evidence>
<keyword evidence="1" id="KW-1185">Reference proteome</keyword>
<dbReference type="WBParaSite" id="EEL_0000710001-mRNA-1">
    <property type="protein sequence ID" value="EEL_0000710001-mRNA-1"/>
    <property type="gene ID" value="EEL_0000710001"/>
</dbReference>
<sequence length="133" mass="14812">MQPNELISKLLVDIVKELGMEEKMTSGMELEMGERTVNGMELKRFKKFRNGTMEKHHNDKVNITDVLKPVAAGLVVELKKLFASKKPAISLYGTMQRVTGDFWIAFTSAIRALGGFLDVLFSPILAALQPSTN</sequence>